<proteinExistence type="predicted"/>
<reference evidence="3" key="1">
    <citation type="submission" date="2018-08" db="EMBL/GenBank/DDBJ databases">
        <authorList>
            <person name="Chevrot R."/>
        </authorList>
    </citation>
    <scope>NUCLEOTIDE SEQUENCE [LARGE SCALE GENOMIC DNA]</scope>
</reference>
<feature type="compositionally biased region" description="Low complexity" evidence="1">
    <location>
        <begin position="16"/>
        <end position="27"/>
    </location>
</feature>
<feature type="compositionally biased region" description="Polar residues" evidence="1">
    <location>
        <begin position="28"/>
        <end position="42"/>
    </location>
</feature>
<feature type="compositionally biased region" description="Basic and acidic residues" evidence="1">
    <location>
        <begin position="43"/>
        <end position="52"/>
    </location>
</feature>
<organism evidence="2 3">
    <name type="scientific">Paenibacillus alvei</name>
    <name type="common">Bacillus alvei</name>
    <dbReference type="NCBI Taxonomy" id="44250"/>
    <lineage>
        <taxon>Bacteria</taxon>
        <taxon>Bacillati</taxon>
        <taxon>Bacillota</taxon>
        <taxon>Bacilli</taxon>
        <taxon>Bacillales</taxon>
        <taxon>Paenibacillaceae</taxon>
        <taxon>Paenibacillus</taxon>
    </lineage>
</organism>
<dbReference type="Proteomes" id="UP000304148">
    <property type="component" value="Chromosome"/>
</dbReference>
<dbReference type="RefSeq" id="WP_138185050.1">
    <property type="nucleotide sequence ID" value="NZ_LS992241.1"/>
</dbReference>
<evidence type="ECO:0000313" key="3">
    <source>
        <dbReference type="Proteomes" id="UP000304148"/>
    </source>
</evidence>
<feature type="compositionally biased region" description="Basic and acidic residues" evidence="1">
    <location>
        <begin position="65"/>
        <end position="89"/>
    </location>
</feature>
<name>A0A383R7B5_PAEAL</name>
<dbReference type="EMBL" id="LS992241">
    <property type="protein sequence ID" value="SYX82828.1"/>
    <property type="molecule type" value="Genomic_DNA"/>
</dbReference>
<sequence length="110" mass="12681">MNWKPVEMQIAIPRTQESSSLQHQQQQRPVTEQAILNDQAQRSMEKSRERNAQVESSQDALIRNQHHEGGNHAERDGSDNNHSEQKQGETEQVMVPAQHPFKGKHIDFMC</sequence>
<evidence type="ECO:0000256" key="1">
    <source>
        <dbReference type="SAM" id="MobiDB-lite"/>
    </source>
</evidence>
<protein>
    <submittedName>
        <fullName evidence="2">Uncharacterized protein</fullName>
    </submittedName>
</protein>
<dbReference type="AlphaFoldDB" id="A0A383R7B5"/>
<gene>
    <name evidence="2" type="ORF">PBLR_11250</name>
</gene>
<evidence type="ECO:0000313" key="2">
    <source>
        <dbReference type="EMBL" id="SYX82828.1"/>
    </source>
</evidence>
<feature type="region of interest" description="Disordered" evidence="1">
    <location>
        <begin position="1"/>
        <end position="110"/>
    </location>
</feature>
<accession>A0A383R7B5</accession>